<keyword evidence="3" id="KW-1185">Reference proteome</keyword>
<dbReference type="InParanoid" id="A0A7N5ZU34"/>
<evidence type="ECO:0008006" key="4">
    <source>
        <dbReference type="Google" id="ProtNLM"/>
    </source>
</evidence>
<protein>
    <recommendedName>
        <fullName evidence="4">Telomere repeats-binding bouquet formation protein 2</fullName>
    </recommendedName>
</protein>
<dbReference type="PANTHER" id="PTHR35345">
    <property type="entry name" value="TELOMERE REPEATS-BINDING BOUQUET FORMATION PROTEIN 2"/>
    <property type="match status" value="1"/>
</dbReference>
<reference evidence="2" key="2">
    <citation type="submission" date="2025-08" db="UniProtKB">
        <authorList>
            <consortium name="Ensembl"/>
        </authorList>
    </citation>
    <scope>IDENTIFICATION</scope>
</reference>
<reference evidence="2" key="1">
    <citation type="submission" date="2021-04" db="EMBL/GenBank/DDBJ databases">
        <authorList>
            <consortium name="Wellcome Sanger Institute Data Sharing"/>
        </authorList>
    </citation>
    <scope>NUCLEOTIDE SEQUENCE [LARGE SCALE GENOMIC DNA]</scope>
</reference>
<dbReference type="Pfam" id="PF15101">
    <property type="entry name" value="TERB2"/>
    <property type="match status" value="1"/>
</dbReference>
<dbReference type="GO" id="GO:0005637">
    <property type="term" value="C:nuclear inner membrane"/>
    <property type="evidence" value="ECO:0007669"/>
    <property type="project" value="TreeGrafter"/>
</dbReference>
<dbReference type="AlphaFoldDB" id="A0A7N5ZU34"/>
<accession>A0A7N5ZU34</accession>
<dbReference type="OrthoDB" id="5278943at2759"/>
<dbReference type="GeneTree" id="ENSGT00390000012336"/>
<dbReference type="Ensembl" id="ENSATET00000057017.2">
    <property type="protein sequence ID" value="ENSATEP00000037552.1"/>
    <property type="gene ID" value="ENSATEG00000008159.3"/>
</dbReference>
<gene>
    <name evidence="2" type="primary">TERB2</name>
</gene>
<dbReference type="GO" id="GO:0070197">
    <property type="term" value="P:meiotic attachment of telomere to nuclear envelope"/>
    <property type="evidence" value="ECO:0007669"/>
    <property type="project" value="TreeGrafter"/>
</dbReference>
<feature type="region of interest" description="Disordered" evidence="1">
    <location>
        <begin position="118"/>
        <end position="150"/>
    </location>
</feature>
<evidence type="ECO:0000313" key="3">
    <source>
        <dbReference type="Proteomes" id="UP000265040"/>
    </source>
</evidence>
<dbReference type="FunCoup" id="A0A7N5ZU34">
    <property type="interactions" value="711"/>
</dbReference>
<evidence type="ECO:0000256" key="1">
    <source>
        <dbReference type="SAM" id="MobiDB-lite"/>
    </source>
</evidence>
<evidence type="ECO:0000313" key="2">
    <source>
        <dbReference type="Ensembl" id="ENSATEP00000037552.1"/>
    </source>
</evidence>
<organism evidence="2 3">
    <name type="scientific">Anabas testudineus</name>
    <name type="common">Climbing perch</name>
    <name type="synonym">Anthias testudineus</name>
    <dbReference type="NCBI Taxonomy" id="64144"/>
    <lineage>
        <taxon>Eukaryota</taxon>
        <taxon>Metazoa</taxon>
        <taxon>Chordata</taxon>
        <taxon>Craniata</taxon>
        <taxon>Vertebrata</taxon>
        <taxon>Euteleostomi</taxon>
        <taxon>Actinopterygii</taxon>
        <taxon>Neopterygii</taxon>
        <taxon>Teleostei</taxon>
        <taxon>Neoteleostei</taxon>
        <taxon>Acanthomorphata</taxon>
        <taxon>Anabantaria</taxon>
        <taxon>Anabantiformes</taxon>
        <taxon>Anabantoidei</taxon>
        <taxon>Anabantidae</taxon>
        <taxon>Anabas</taxon>
    </lineage>
</organism>
<dbReference type="Proteomes" id="UP000265040">
    <property type="component" value="Chromosome 3"/>
</dbReference>
<dbReference type="InterPro" id="IPR028065">
    <property type="entry name" value="TERB2"/>
</dbReference>
<dbReference type="GO" id="GO:0007129">
    <property type="term" value="P:homologous chromosome pairing at meiosis"/>
    <property type="evidence" value="ECO:0007669"/>
    <property type="project" value="TreeGrafter"/>
</dbReference>
<dbReference type="PANTHER" id="PTHR35345:SF1">
    <property type="entry name" value="TELOMERE REPEATS-BINDING BOUQUET FORMATION PROTEIN 2"/>
    <property type="match status" value="1"/>
</dbReference>
<dbReference type="RefSeq" id="XP_026234654.1">
    <property type="nucleotide sequence ID" value="XM_026378869.1"/>
</dbReference>
<sequence length="214" mass="24588">MFNNKSAWFSTSVPQTCQDFWILQSGTIASWRTADYLFSADATCPDTLRIFESKDFLWNEVMVFHSLFLSICEKRQSVKSVCIGHYVLPPASVQDEVRNVVGRLIWEREDEQSVVQRCSFHSEDESNEDEVSKSDPAPLYSESSESESPLCAHRQDYPVSNMLTGYVSMDSLQKYSRDLCDFHPVCFRCTSCKTCTYMQTCTEHVNQEQVTDES</sequence>
<reference evidence="2" key="3">
    <citation type="submission" date="2025-09" db="UniProtKB">
        <authorList>
            <consortium name="Ensembl"/>
        </authorList>
    </citation>
    <scope>IDENTIFICATION</scope>
</reference>
<proteinExistence type="predicted"/>
<dbReference type="GeneID" id="113174751"/>
<name>A0A7N5ZU34_ANATE</name>